<evidence type="ECO:0000313" key="12">
    <source>
        <dbReference type="Proteomes" id="UP000281677"/>
    </source>
</evidence>
<dbReference type="GO" id="GO:0004518">
    <property type="term" value="F:nuclease activity"/>
    <property type="evidence" value="ECO:0007669"/>
    <property type="project" value="UniProtKB-KW"/>
</dbReference>
<dbReference type="GO" id="GO:0005829">
    <property type="term" value="C:cytosol"/>
    <property type="evidence" value="ECO:0007669"/>
    <property type="project" value="TreeGrafter"/>
</dbReference>
<dbReference type="Proteomes" id="UP000281677">
    <property type="component" value="Unassembled WGS sequence"/>
</dbReference>
<dbReference type="GO" id="GO:0005634">
    <property type="term" value="C:nucleus"/>
    <property type="evidence" value="ECO:0007669"/>
    <property type="project" value="UniProtKB-SubCell"/>
</dbReference>
<comment type="function">
    <text evidence="5">Decapping enzyme for NAD-capped RNAs: specifically hydrolyzes the nicotinamide adenine dinucleotide (NAD) cap from a subset of RNAs by removing the entire NAD moiety from the 5'-end of an NAD-capped RNA. The NAD-cap is present at the 5'-end of some RNAs and snoRNAs. In contrast to the canonical 5'-end N7 methylguanosine (m7G) cap, the NAD cap promotes mRNA decay. Also acts as a non-canonical decapping enzyme that removes the entire cap structure of m7G capped or incompletely capped RNAs. Has decapping activity toward incomplete 5'-end m7G cap mRNAs such as unmethylated 5'-end-capped RNA (cap0), while it has no activity toward 2'-O-ribose methylated m7G cap (cap1). Also possesses RNA 5'-pyrophosphohydrolase activity by hydrolyzing the 5'-end triphosphate to release pyrophosphates. Stimulates exoribonuclease activity of Rat1, allowing it to degrade RNAs with stable secondary structure more effectively.</text>
</comment>
<feature type="compositionally biased region" description="Acidic residues" evidence="8">
    <location>
        <begin position="483"/>
        <end position="493"/>
    </location>
</feature>
<dbReference type="InterPro" id="IPR039039">
    <property type="entry name" value="RAI1-like_fam"/>
</dbReference>
<evidence type="ECO:0000256" key="7">
    <source>
        <dbReference type="RuleBase" id="RU367113"/>
    </source>
</evidence>
<feature type="domain" description="RAI1-like" evidence="9">
    <location>
        <begin position="20"/>
        <end position="359"/>
    </location>
</feature>
<dbReference type="OrthoDB" id="5853397at2759"/>
<feature type="region of interest" description="Disordered" evidence="8">
    <location>
        <begin position="379"/>
        <end position="418"/>
    </location>
</feature>
<accession>A0A3M7IN58</accession>
<keyword evidence="7" id="KW-0378">Hydrolase</keyword>
<evidence type="ECO:0000256" key="3">
    <source>
        <dbReference type="ARBA" id="ARBA00044676"/>
    </source>
</evidence>
<keyword evidence="7" id="KW-0547">Nucleotide-binding</keyword>
<gene>
    <name evidence="11" type="ORF">D0859_08983</name>
</gene>
<reference evidence="11 12" key="1">
    <citation type="journal article" date="2018" name="BMC Genomics">
        <title>Genomic evidence for intraspecific hybridization in a clonal and extremely halotolerant yeast.</title>
        <authorList>
            <person name="Gostincar C."/>
            <person name="Stajich J.E."/>
            <person name="Zupancic J."/>
            <person name="Zalar P."/>
            <person name="Gunde-Cimerman N."/>
        </authorList>
    </citation>
    <scope>NUCLEOTIDE SEQUENCE [LARGE SCALE GENOMIC DNA]</scope>
    <source>
        <strain evidence="11 12">EXF-120</strain>
    </source>
</reference>
<evidence type="ECO:0000256" key="5">
    <source>
        <dbReference type="ARBA" id="ARBA00046211"/>
    </source>
</evidence>
<dbReference type="InterPro" id="IPR012816">
    <property type="entry name" value="NADAR"/>
</dbReference>
<dbReference type="InterPro" id="IPR037238">
    <property type="entry name" value="YbiA-like_sf"/>
</dbReference>
<evidence type="ECO:0000256" key="8">
    <source>
        <dbReference type="SAM" id="MobiDB-lite"/>
    </source>
</evidence>
<feature type="domain" description="NADAR" evidence="10">
    <location>
        <begin position="423"/>
        <end position="478"/>
    </location>
</feature>
<dbReference type="EMBL" id="QWIT01000271">
    <property type="protein sequence ID" value="RMZ26947.1"/>
    <property type="molecule type" value="Genomic_DNA"/>
</dbReference>
<dbReference type="GO" id="GO:0000956">
    <property type="term" value="P:nuclear-transcribed mRNA catabolic process"/>
    <property type="evidence" value="ECO:0007669"/>
    <property type="project" value="TreeGrafter"/>
</dbReference>
<dbReference type="Pfam" id="PF08719">
    <property type="entry name" value="NADAR"/>
    <property type="match status" value="1"/>
</dbReference>
<dbReference type="CDD" id="cd15457">
    <property type="entry name" value="NADAR"/>
    <property type="match status" value="1"/>
</dbReference>
<evidence type="ECO:0000256" key="2">
    <source>
        <dbReference type="ARBA" id="ARBA00006562"/>
    </source>
</evidence>
<evidence type="ECO:0000259" key="9">
    <source>
        <dbReference type="Pfam" id="PF08652"/>
    </source>
</evidence>
<comment type="similarity">
    <text evidence="2 7">Belongs to the DXO/Dom3Z family.</text>
</comment>
<evidence type="ECO:0000256" key="6">
    <source>
        <dbReference type="ARBA" id="ARBA00048124"/>
    </source>
</evidence>
<keyword evidence="7" id="KW-0540">Nuclease</keyword>
<organism evidence="11 12">
    <name type="scientific">Hortaea werneckii</name>
    <name type="common">Black yeast</name>
    <name type="synonym">Cladosporium werneckii</name>
    <dbReference type="NCBI Taxonomy" id="91943"/>
    <lineage>
        <taxon>Eukaryota</taxon>
        <taxon>Fungi</taxon>
        <taxon>Dikarya</taxon>
        <taxon>Ascomycota</taxon>
        <taxon>Pezizomycotina</taxon>
        <taxon>Dothideomycetes</taxon>
        <taxon>Dothideomycetidae</taxon>
        <taxon>Mycosphaerellales</taxon>
        <taxon>Teratosphaeriaceae</taxon>
        <taxon>Hortaea</taxon>
    </lineage>
</organism>
<sequence length="493" mass="56510">MAAFQFHNLTPFAGKSTTIRRPREFTYFSFDDDHKLFPLSDASLSYYYPAFFHHASISPHRVNLSAGFESFRERDDGVDEHLDALLDTLQAHEERELERARDDAEERKLEDVRCKADVVTWRGMMTKILTAPFDDFNEFEMNATCFQGTIFVEENHQSKEAQRQSQNAQLPRPGQPPQELMQYWGYKFEALSTLPQPWPEATRESIESRDQTVVNNHAQYCSIVRTGIGTTSLIIAGEVDCVLGQKPDNIEDPVPWVELKTTAELQSNHPRELVKFERKLLKYWAQSFLLGVPLIVVGFRTPDGLLTGMQDLKTQRIPSEVKQGQRTWDGNVCINFTAAFLDTLKATVVGEGVWRIRPPDHSPSLIHFNLFNKSSKKSLRMKYSREQRSEMRKRDISTAQAHNTGLNSTQSSSTEDENSGPVFFWREYEQPHGFLCQWYPSPFLAPQVHPTHVFGCAEQYMMYRKALLLATPEPNDIDSANTTEDEEAEVDIG</sequence>
<comment type="caution">
    <text evidence="11">The sequence shown here is derived from an EMBL/GenBank/DDBJ whole genome shotgun (WGS) entry which is preliminary data.</text>
</comment>
<evidence type="ECO:0000256" key="4">
    <source>
        <dbReference type="ARBA" id="ARBA00044692"/>
    </source>
</evidence>
<dbReference type="EC" id="3.6.1.-" evidence="7"/>
<dbReference type="PANTHER" id="PTHR12395">
    <property type="entry name" value="DOM-3 RELATED"/>
    <property type="match status" value="1"/>
</dbReference>
<comment type="catalytic activity">
    <reaction evidence="3">
        <text>a 5'-end (N(7)-methyl 5'-triphosphoguanosine)-ribonucleoside-ribonucleotide in mRNA + H2O = a (N(7)-methyl 5'-triphosphoguanosine)-nucleoside + a 5'-end phospho-ribonucleoside in mRNA + H(+)</text>
        <dbReference type="Rhea" id="RHEA:66928"/>
        <dbReference type="Rhea" id="RHEA-COMP:15692"/>
        <dbReference type="Rhea" id="RHEA-COMP:17313"/>
        <dbReference type="ChEBI" id="CHEBI:15377"/>
        <dbReference type="ChEBI" id="CHEBI:15378"/>
        <dbReference type="ChEBI" id="CHEBI:138282"/>
        <dbReference type="ChEBI" id="CHEBI:172876"/>
        <dbReference type="ChEBI" id="CHEBI:172877"/>
    </reaction>
    <physiologicalReaction direction="left-to-right" evidence="3">
        <dbReference type="Rhea" id="RHEA:66929"/>
    </physiologicalReaction>
</comment>
<comment type="cofactor">
    <cofactor evidence="1 7">
        <name>a divalent metal cation</name>
        <dbReference type="ChEBI" id="CHEBI:60240"/>
    </cofactor>
</comment>
<keyword evidence="7" id="KW-0479">Metal-binding</keyword>
<dbReference type="SUPFAM" id="SSF143990">
    <property type="entry name" value="YbiA-like"/>
    <property type="match status" value="1"/>
</dbReference>
<dbReference type="GO" id="GO:0046872">
    <property type="term" value="F:metal ion binding"/>
    <property type="evidence" value="ECO:0007669"/>
    <property type="project" value="UniProtKB-KW"/>
</dbReference>
<name>A0A3M7IN58_HORWE</name>
<comment type="catalytic activity">
    <reaction evidence="6">
        <text>a 5'-end NAD(+)-phospho-ribonucleoside in mRNA + H2O = a 5'-end phospho-ribonucleoside in mRNA + NAD(+) + H(+)</text>
        <dbReference type="Rhea" id="RHEA:60880"/>
        <dbReference type="Rhea" id="RHEA-COMP:15692"/>
        <dbReference type="Rhea" id="RHEA-COMP:15698"/>
        <dbReference type="ChEBI" id="CHEBI:15377"/>
        <dbReference type="ChEBI" id="CHEBI:15378"/>
        <dbReference type="ChEBI" id="CHEBI:57540"/>
        <dbReference type="ChEBI" id="CHEBI:138282"/>
        <dbReference type="ChEBI" id="CHEBI:144029"/>
    </reaction>
    <physiologicalReaction direction="left-to-right" evidence="6">
        <dbReference type="Rhea" id="RHEA:60881"/>
    </physiologicalReaction>
</comment>
<comment type="catalytic activity">
    <reaction evidence="4">
        <text>a 5'-end triphospho-ribonucleoside in mRNA + H2O = a 5'-end phospho-ribonucleoside in mRNA + diphosphate + H(+)</text>
        <dbReference type="Rhea" id="RHEA:78683"/>
        <dbReference type="Rhea" id="RHEA-COMP:15692"/>
        <dbReference type="Rhea" id="RHEA-COMP:17164"/>
        <dbReference type="ChEBI" id="CHEBI:15377"/>
        <dbReference type="ChEBI" id="CHEBI:15378"/>
        <dbReference type="ChEBI" id="CHEBI:33019"/>
        <dbReference type="ChEBI" id="CHEBI:138282"/>
        <dbReference type="ChEBI" id="CHEBI:167618"/>
    </reaction>
    <physiologicalReaction direction="left-to-right" evidence="4">
        <dbReference type="Rhea" id="RHEA:78684"/>
    </physiologicalReaction>
</comment>
<feature type="region of interest" description="Disordered" evidence="8">
    <location>
        <begin position="474"/>
        <end position="493"/>
    </location>
</feature>
<dbReference type="Gene3D" id="1.10.357.40">
    <property type="entry name" value="YbiA-like"/>
    <property type="match status" value="1"/>
</dbReference>
<dbReference type="PANTHER" id="PTHR12395:SF9">
    <property type="entry name" value="DECAPPING AND EXORIBONUCLEASE PROTEIN"/>
    <property type="match status" value="1"/>
</dbReference>
<protein>
    <recommendedName>
        <fullName evidence="7">Decapping nuclease</fullName>
        <ecNumber evidence="7">3.6.1.-</ecNumber>
    </recommendedName>
</protein>
<keyword evidence="7" id="KW-0694">RNA-binding</keyword>
<feature type="region of interest" description="Disordered" evidence="8">
    <location>
        <begin position="157"/>
        <end position="176"/>
    </location>
</feature>
<evidence type="ECO:0000256" key="1">
    <source>
        <dbReference type="ARBA" id="ARBA00001968"/>
    </source>
</evidence>
<feature type="compositionally biased region" description="Polar residues" evidence="8">
    <location>
        <begin position="397"/>
        <end position="413"/>
    </location>
</feature>
<dbReference type="InterPro" id="IPR013961">
    <property type="entry name" value="RAI1"/>
</dbReference>
<feature type="compositionally biased region" description="Basic and acidic residues" evidence="8">
    <location>
        <begin position="383"/>
        <end position="396"/>
    </location>
</feature>
<dbReference type="GO" id="GO:0003723">
    <property type="term" value="F:RNA binding"/>
    <property type="evidence" value="ECO:0007669"/>
    <property type="project" value="UniProtKB-KW"/>
</dbReference>
<dbReference type="GO" id="GO:0000166">
    <property type="term" value="F:nucleotide binding"/>
    <property type="evidence" value="ECO:0007669"/>
    <property type="project" value="UniProtKB-KW"/>
</dbReference>
<dbReference type="AlphaFoldDB" id="A0A3M7IN58"/>
<keyword evidence="7" id="KW-0539">Nucleus</keyword>
<dbReference type="GO" id="GO:0034353">
    <property type="term" value="F:mRNA 5'-diphosphatase activity"/>
    <property type="evidence" value="ECO:0007669"/>
    <property type="project" value="TreeGrafter"/>
</dbReference>
<evidence type="ECO:0000313" key="11">
    <source>
        <dbReference type="EMBL" id="RMZ26947.1"/>
    </source>
</evidence>
<comment type="subcellular location">
    <subcellularLocation>
        <location evidence="7">Nucleus</location>
    </subcellularLocation>
</comment>
<evidence type="ECO:0000259" key="10">
    <source>
        <dbReference type="Pfam" id="PF08719"/>
    </source>
</evidence>
<dbReference type="GO" id="GO:0110155">
    <property type="term" value="P:NAD-cap decapping"/>
    <property type="evidence" value="ECO:0007669"/>
    <property type="project" value="TreeGrafter"/>
</dbReference>
<dbReference type="Pfam" id="PF08652">
    <property type="entry name" value="RAI1"/>
    <property type="match status" value="1"/>
</dbReference>
<proteinExistence type="inferred from homology"/>